<evidence type="ECO:0000256" key="4">
    <source>
        <dbReference type="ARBA" id="ARBA00022741"/>
    </source>
</evidence>
<dbReference type="InterPro" id="IPR036640">
    <property type="entry name" value="ABC1_TM_sf"/>
</dbReference>
<evidence type="ECO:0000256" key="8">
    <source>
        <dbReference type="SAM" id="Phobius"/>
    </source>
</evidence>
<dbReference type="InterPro" id="IPR017871">
    <property type="entry name" value="ABC_transporter-like_CS"/>
</dbReference>
<evidence type="ECO:0000256" key="5">
    <source>
        <dbReference type="ARBA" id="ARBA00022840"/>
    </source>
</evidence>
<dbReference type="Pfam" id="PF06472">
    <property type="entry name" value="ABC_membrane_2"/>
    <property type="match status" value="1"/>
</dbReference>
<proteinExistence type="predicted"/>
<name>A0ABV8CIH3_9GAMM</name>
<feature type="transmembrane region" description="Helical" evidence="8">
    <location>
        <begin position="74"/>
        <end position="94"/>
    </location>
</feature>
<dbReference type="PROSITE" id="PS00211">
    <property type="entry name" value="ABC_TRANSPORTER_1"/>
    <property type="match status" value="1"/>
</dbReference>
<evidence type="ECO:0000313" key="12">
    <source>
        <dbReference type="Proteomes" id="UP001595692"/>
    </source>
</evidence>
<dbReference type="Gene3D" id="3.40.50.300">
    <property type="entry name" value="P-loop containing nucleotide triphosphate hydrolases"/>
    <property type="match status" value="1"/>
</dbReference>
<dbReference type="SMART" id="SM00382">
    <property type="entry name" value="AAA"/>
    <property type="match status" value="1"/>
</dbReference>
<dbReference type="EMBL" id="JBHSAF010000001">
    <property type="protein sequence ID" value="MFC3911936.1"/>
    <property type="molecule type" value="Genomic_DNA"/>
</dbReference>
<dbReference type="PANTHER" id="PTHR11384:SF59">
    <property type="entry name" value="LYSOSOMAL COBALAMIN TRANSPORTER ABCD4"/>
    <property type="match status" value="1"/>
</dbReference>
<keyword evidence="6 8" id="KW-1133">Transmembrane helix</keyword>
<evidence type="ECO:0000259" key="9">
    <source>
        <dbReference type="PROSITE" id="PS50893"/>
    </source>
</evidence>
<keyword evidence="12" id="KW-1185">Reference proteome</keyword>
<keyword evidence="2" id="KW-0813">Transport</keyword>
<dbReference type="Gene3D" id="1.20.1560.10">
    <property type="entry name" value="ABC transporter type 1, transmembrane domain"/>
    <property type="match status" value="1"/>
</dbReference>
<dbReference type="GO" id="GO:0005524">
    <property type="term" value="F:ATP binding"/>
    <property type="evidence" value="ECO:0007669"/>
    <property type="project" value="UniProtKB-KW"/>
</dbReference>
<protein>
    <submittedName>
        <fullName evidence="11">ABC transporter ATP-binding protein/permease</fullName>
    </submittedName>
</protein>
<feature type="transmembrane region" description="Helical" evidence="8">
    <location>
        <begin position="191"/>
        <end position="211"/>
    </location>
</feature>
<evidence type="ECO:0000256" key="1">
    <source>
        <dbReference type="ARBA" id="ARBA00004651"/>
    </source>
</evidence>
<evidence type="ECO:0000256" key="6">
    <source>
        <dbReference type="ARBA" id="ARBA00022989"/>
    </source>
</evidence>
<keyword evidence="5 11" id="KW-0067">ATP-binding</keyword>
<evidence type="ECO:0000313" key="11">
    <source>
        <dbReference type="EMBL" id="MFC3911936.1"/>
    </source>
</evidence>
<accession>A0ABV8CIH3</accession>
<evidence type="ECO:0000256" key="2">
    <source>
        <dbReference type="ARBA" id="ARBA00022448"/>
    </source>
</evidence>
<feature type="transmembrane region" description="Helical" evidence="8">
    <location>
        <begin position="276"/>
        <end position="300"/>
    </location>
</feature>
<dbReference type="InterPro" id="IPR027417">
    <property type="entry name" value="P-loop_NTPase"/>
</dbReference>
<feature type="domain" description="ABC transporter" evidence="9">
    <location>
        <begin position="368"/>
        <end position="565"/>
    </location>
</feature>
<dbReference type="PROSITE" id="PS50929">
    <property type="entry name" value="ABC_TM1F"/>
    <property type="match status" value="1"/>
</dbReference>
<evidence type="ECO:0000256" key="3">
    <source>
        <dbReference type="ARBA" id="ARBA00022692"/>
    </source>
</evidence>
<dbReference type="InterPro" id="IPR003439">
    <property type="entry name" value="ABC_transporter-like_ATP-bd"/>
</dbReference>
<gene>
    <name evidence="11" type="ORF">ACFOSS_00450</name>
</gene>
<dbReference type="Proteomes" id="UP001595692">
    <property type="component" value="Unassembled WGS sequence"/>
</dbReference>
<dbReference type="InterPro" id="IPR011527">
    <property type="entry name" value="ABC1_TM_dom"/>
</dbReference>
<dbReference type="CDD" id="cd03223">
    <property type="entry name" value="ABCD_peroxisomal_ALDP"/>
    <property type="match status" value="1"/>
</dbReference>
<dbReference type="InterPro" id="IPR050835">
    <property type="entry name" value="ABC_transporter_sub-D"/>
</dbReference>
<keyword evidence="4" id="KW-0547">Nucleotide-binding</keyword>
<feature type="transmembrane region" description="Helical" evidence="8">
    <location>
        <begin position="30"/>
        <end position="48"/>
    </location>
</feature>
<dbReference type="PANTHER" id="PTHR11384">
    <property type="entry name" value="ATP-BINDING CASSETTE, SUB-FAMILY D MEMBER"/>
    <property type="match status" value="1"/>
</dbReference>
<feature type="transmembrane region" description="Helical" evidence="8">
    <location>
        <begin position="159"/>
        <end position="179"/>
    </location>
</feature>
<dbReference type="PROSITE" id="PS50893">
    <property type="entry name" value="ABC_TRANSPORTER_2"/>
    <property type="match status" value="1"/>
</dbReference>
<dbReference type="RefSeq" id="WP_377149785.1">
    <property type="nucleotide sequence ID" value="NZ_JBHSAF010000001.1"/>
</dbReference>
<keyword evidence="7 8" id="KW-0472">Membrane</keyword>
<comment type="caution">
    <text evidence="11">The sequence shown here is derived from an EMBL/GenBank/DDBJ whole genome shotgun (WGS) entry which is preliminary data.</text>
</comment>
<keyword evidence="3 8" id="KW-0812">Transmembrane</keyword>
<evidence type="ECO:0000259" key="10">
    <source>
        <dbReference type="PROSITE" id="PS50929"/>
    </source>
</evidence>
<comment type="subcellular location">
    <subcellularLocation>
        <location evidence="1">Cell membrane</location>
        <topology evidence="1">Multi-pass membrane protein</topology>
    </subcellularLocation>
</comment>
<dbReference type="InterPro" id="IPR003593">
    <property type="entry name" value="AAA+_ATPase"/>
</dbReference>
<evidence type="ECO:0000256" key="7">
    <source>
        <dbReference type="ARBA" id="ARBA00023136"/>
    </source>
</evidence>
<dbReference type="Pfam" id="PF00005">
    <property type="entry name" value="ABC_tran"/>
    <property type="match status" value="1"/>
</dbReference>
<dbReference type="SUPFAM" id="SSF52540">
    <property type="entry name" value="P-loop containing nucleoside triphosphate hydrolases"/>
    <property type="match status" value="1"/>
</dbReference>
<sequence length="568" mass="64327">MSDTPPVKHLWPNFWRLLKPYWVSPAGRKGWLLLVVVLVLMGGSVYLSKRFNEWYNGFYNALQDYNLPGFTDSLIMFCILATIHVVVSVYLSYFQQMLSIHWRQWLTQHIMASWLDKGNYYRLQLTDRQTDNPDQRIAEDINQFVSSTLDLSLGILRDIAMLFTFLMVLWTLSTPLQFALLGQQIHLPQGYMVWLALGYALVGTALTFLIGRPLVRLNFNQQRFEADFRYSLIRLRENAESIALYQGEREEDKILDLRFGNVVQNYFRLMRRQKKLGFFTLGYNQTAVIFPILVSAPSYFAKAIQLGGVMQILNAFGRVQDSLSTLINNFTALAQWKAVVDRLATFQQGMDHTEQLPSLAPQREGTGLSLNGVTVRNPQHSALLCNGNWQLAAGESVLIQGPSGCGKSTLLRTLAGLWPYAEGQVRFPAEGAVLFLSQKPYLPLGTLREALCYPLPPQEDSVLSPLLAEVGLQQLAPRLDDAEPWAQILSVGEQQRVAFARALLVKPALLFMDEASSALDEQSEAQLYGLLKQQLPNTILVSVGHRSTLQPFHQRRLSWQADGQWQLA</sequence>
<reference evidence="12" key="1">
    <citation type="journal article" date="2019" name="Int. J. Syst. Evol. Microbiol.">
        <title>The Global Catalogue of Microorganisms (GCM) 10K type strain sequencing project: providing services to taxonomists for standard genome sequencing and annotation.</title>
        <authorList>
            <consortium name="The Broad Institute Genomics Platform"/>
            <consortium name="The Broad Institute Genome Sequencing Center for Infectious Disease"/>
            <person name="Wu L."/>
            <person name="Ma J."/>
        </authorList>
    </citation>
    <scope>NUCLEOTIDE SEQUENCE [LARGE SCALE GENOMIC DNA]</scope>
    <source>
        <strain evidence="12">CCUG 54939</strain>
    </source>
</reference>
<feature type="domain" description="ABC transmembrane type-1" evidence="10">
    <location>
        <begin position="31"/>
        <end position="335"/>
    </location>
</feature>
<organism evidence="11 12">
    <name type="scientific">Pseudaeromonas sharmana</name>
    <dbReference type="NCBI Taxonomy" id="328412"/>
    <lineage>
        <taxon>Bacteria</taxon>
        <taxon>Pseudomonadati</taxon>
        <taxon>Pseudomonadota</taxon>
        <taxon>Gammaproteobacteria</taxon>
        <taxon>Aeromonadales</taxon>
        <taxon>Aeromonadaceae</taxon>
        <taxon>Pseudaeromonas</taxon>
    </lineage>
</organism>
<dbReference type="SUPFAM" id="SSF90123">
    <property type="entry name" value="ABC transporter transmembrane region"/>
    <property type="match status" value="1"/>
</dbReference>